<sequence length="77" mass="7927">MLLGDAWLPHPPPPLAFPPGLGGNPPTEDIAADCVVVRLSPACGLPPVTGINRPRSLLWPPSFDSQPSGAARTPLGV</sequence>
<dbReference type="HOGENOM" id="CLU_2639842_0_0_1"/>
<evidence type="ECO:0000256" key="1">
    <source>
        <dbReference type="SAM" id="MobiDB-lite"/>
    </source>
</evidence>
<dbReference type="GeneID" id="11522723"/>
<dbReference type="Proteomes" id="UP000008181">
    <property type="component" value="Chromosome 5"/>
</dbReference>
<organism evidence="2 3">
    <name type="scientific">Thermothielavioides terrestris (strain ATCC 38088 / NRRL 8126)</name>
    <name type="common">Thielavia terrestris</name>
    <dbReference type="NCBI Taxonomy" id="578455"/>
    <lineage>
        <taxon>Eukaryota</taxon>
        <taxon>Fungi</taxon>
        <taxon>Dikarya</taxon>
        <taxon>Ascomycota</taxon>
        <taxon>Pezizomycotina</taxon>
        <taxon>Sordariomycetes</taxon>
        <taxon>Sordariomycetidae</taxon>
        <taxon>Sordariales</taxon>
        <taxon>Chaetomiaceae</taxon>
        <taxon>Thermothielavioides</taxon>
        <taxon>Thermothielavioides terrestris</taxon>
    </lineage>
</organism>
<feature type="region of interest" description="Disordered" evidence="1">
    <location>
        <begin position="58"/>
        <end position="77"/>
    </location>
</feature>
<evidence type="ECO:0000313" key="2">
    <source>
        <dbReference type="EMBL" id="AEO70438.1"/>
    </source>
</evidence>
<evidence type="ECO:0000313" key="3">
    <source>
        <dbReference type="Proteomes" id="UP000008181"/>
    </source>
</evidence>
<name>G2RFF5_THETT</name>
<keyword evidence="3" id="KW-1185">Reference proteome</keyword>
<reference evidence="2 3" key="1">
    <citation type="journal article" date="2011" name="Nat. Biotechnol.">
        <title>Comparative genomic analysis of the thermophilic biomass-degrading fungi Myceliophthora thermophila and Thielavia terrestris.</title>
        <authorList>
            <person name="Berka R.M."/>
            <person name="Grigoriev I.V."/>
            <person name="Otillar R."/>
            <person name="Salamov A."/>
            <person name="Grimwood J."/>
            <person name="Reid I."/>
            <person name="Ishmael N."/>
            <person name="John T."/>
            <person name="Darmond C."/>
            <person name="Moisan M.-C."/>
            <person name="Henrissat B."/>
            <person name="Coutinho P.M."/>
            <person name="Lombard V."/>
            <person name="Natvig D.O."/>
            <person name="Lindquist E."/>
            <person name="Schmutz J."/>
            <person name="Lucas S."/>
            <person name="Harris P."/>
            <person name="Powlowski J."/>
            <person name="Bellemare A."/>
            <person name="Taylor D."/>
            <person name="Butler G."/>
            <person name="de Vries R.P."/>
            <person name="Allijn I.E."/>
            <person name="van den Brink J."/>
            <person name="Ushinsky S."/>
            <person name="Storms R."/>
            <person name="Powell A.J."/>
            <person name="Paulsen I.T."/>
            <person name="Elbourne L.D.H."/>
            <person name="Baker S.E."/>
            <person name="Magnuson J."/>
            <person name="LaBoissiere S."/>
            <person name="Clutterbuck A.J."/>
            <person name="Martinez D."/>
            <person name="Wogulis M."/>
            <person name="de Leon A.L."/>
            <person name="Rey M.W."/>
            <person name="Tsang A."/>
        </authorList>
    </citation>
    <scope>NUCLEOTIDE SEQUENCE [LARGE SCALE GENOMIC DNA]</scope>
    <source>
        <strain evidence="3">ATCC 38088 / NRRL 8126</strain>
    </source>
</reference>
<gene>
    <name evidence="2" type="ORF">THITE_2121887</name>
</gene>
<dbReference type="RefSeq" id="XP_003656774.1">
    <property type="nucleotide sequence ID" value="XM_003656726.1"/>
</dbReference>
<dbReference type="AlphaFoldDB" id="G2RFF5"/>
<proteinExistence type="predicted"/>
<dbReference type="KEGG" id="ttt:THITE_2121887"/>
<protein>
    <submittedName>
        <fullName evidence="2">Uncharacterized protein</fullName>
    </submittedName>
</protein>
<dbReference type="EMBL" id="CP003013">
    <property type="protein sequence ID" value="AEO70438.1"/>
    <property type="molecule type" value="Genomic_DNA"/>
</dbReference>
<accession>G2RFF5</accession>